<dbReference type="EMBL" id="BBNQ01000006">
    <property type="protein sequence ID" value="GAL62464.1"/>
    <property type="molecule type" value="Genomic_DNA"/>
</dbReference>
<protein>
    <submittedName>
        <fullName evidence="1">Uncharacterized protein</fullName>
    </submittedName>
</protein>
<comment type="caution">
    <text evidence="1">The sequence shown here is derived from an EMBL/GenBank/DDBJ whole genome shotgun (WGS) entry which is preliminary data.</text>
</comment>
<sequence length="43" mass="4916">MGNIKKRVSILNEMYKDKVDVSISDFQEEVDTGTKVIVTLKKD</sequence>
<gene>
    <name evidence="1" type="ORF">JCM19300_2517</name>
</gene>
<evidence type="ECO:0000313" key="1">
    <source>
        <dbReference type="EMBL" id="GAL62464.1"/>
    </source>
</evidence>
<dbReference type="Proteomes" id="UP000029644">
    <property type="component" value="Unassembled WGS sequence"/>
</dbReference>
<organism evidence="1 2">
    <name type="scientific">Algibacter lectus</name>
    <dbReference type="NCBI Taxonomy" id="221126"/>
    <lineage>
        <taxon>Bacteria</taxon>
        <taxon>Pseudomonadati</taxon>
        <taxon>Bacteroidota</taxon>
        <taxon>Flavobacteriia</taxon>
        <taxon>Flavobacteriales</taxon>
        <taxon>Flavobacteriaceae</taxon>
        <taxon>Algibacter</taxon>
    </lineage>
</organism>
<dbReference type="AlphaFoldDB" id="A0A090VGK4"/>
<accession>A0A090VGK4</accession>
<dbReference type="RefSeq" id="WP_262480584.1">
    <property type="nucleotide sequence ID" value="NZ_BBNQ01000006.1"/>
</dbReference>
<evidence type="ECO:0000313" key="2">
    <source>
        <dbReference type="Proteomes" id="UP000029644"/>
    </source>
</evidence>
<name>A0A090VGK4_9FLAO</name>
<proteinExistence type="predicted"/>
<reference evidence="1 2" key="1">
    <citation type="journal article" date="2014" name="Genome Announc.">
        <title>Draft Genome Sequences of Marine Flavobacterium Algibacter lectus Strains SS8 and NR4.</title>
        <authorList>
            <person name="Takatani N."/>
            <person name="Nakanishi M."/>
            <person name="Meirelles P."/>
            <person name="Mino S."/>
            <person name="Suda W."/>
            <person name="Oshima K."/>
            <person name="Hattori M."/>
            <person name="Ohkuma M."/>
            <person name="Hosokawa M."/>
            <person name="Miyashita K."/>
            <person name="Thompson F.L."/>
            <person name="Niwa A."/>
            <person name="Sawabe T."/>
            <person name="Sawabe T."/>
        </authorList>
    </citation>
    <scope>NUCLEOTIDE SEQUENCE [LARGE SCALE GENOMIC DNA]</scope>
    <source>
        <strain evidence="1 2">JCM 19300</strain>
    </source>
</reference>